<protein>
    <submittedName>
        <fullName evidence="2">Innexin</fullName>
    </submittedName>
</protein>
<organism evidence="1 2">
    <name type="scientific">Panagrolaimus sp. ES5</name>
    <dbReference type="NCBI Taxonomy" id="591445"/>
    <lineage>
        <taxon>Eukaryota</taxon>
        <taxon>Metazoa</taxon>
        <taxon>Ecdysozoa</taxon>
        <taxon>Nematoda</taxon>
        <taxon>Chromadorea</taxon>
        <taxon>Rhabditida</taxon>
        <taxon>Tylenchina</taxon>
        <taxon>Panagrolaimomorpha</taxon>
        <taxon>Panagrolaimoidea</taxon>
        <taxon>Panagrolaimidae</taxon>
        <taxon>Panagrolaimus</taxon>
    </lineage>
</organism>
<proteinExistence type="predicted"/>
<reference evidence="2" key="1">
    <citation type="submission" date="2022-11" db="UniProtKB">
        <authorList>
            <consortium name="WormBaseParasite"/>
        </authorList>
    </citation>
    <scope>IDENTIFICATION</scope>
</reference>
<accession>A0AC34FCX2</accession>
<evidence type="ECO:0000313" key="1">
    <source>
        <dbReference type="Proteomes" id="UP000887579"/>
    </source>
</evidence>
<dbReference type="WBParaSite" id="ES5_v2.g15018.t1">
    <property type="protein sequence ID" value="ES5_v2.g15018.t1"/>
    <property type="gene ID" value="ES5_v2.g15018"/>
</dbReference>
<sequence length="223" mass="26183">MDFQLPRHIFDRIDKLTSTTMPSYYVFMTVFICGYFGHQIHCFEKSDWVSSWIEYATDYCFVHGTYFVKTNETYSAEVIRQMIPYQYLPFVFAAMGIFLTIPAQMFYFADFCSGTKFDQLLMSGENLNFEKFLNRVSKRTRENAFSGSLMLFFYTFYKVSNILIICIQLCIAPVIMTQQNGYFEAFNTVKTIIYGPDWKESGIFPRVTTNKKSSMCITNKWSD</sequence>
<name>A0AC34FCX2_9BILA</name>
<dbReference type="Proteomes" id="UP000887579">
    <property type="component" value="Unplaced"/>
</dbReference>
<evidence type="ECO:0000313" key="2">
    <source>
        <dbReference type="WBParaSite" id="ES5_v2.g15018.t1"/>
    </source>
</evidence>